<evidence type="ECO:0000256" key="3">
    <source>
        <dbReference type="ARBA" id="ARBA00022980"/>
    </source>
</evidence>
<dbReference type="Gene3D" id="3.40.309.10">
    <property type="entry name" value="Aldehyde Dehydrogenase, Chain A, domain 2"/>
    <property type="match status" value="1"/>
</dbReference>
<evidence type="ECO:0000256" key="1">
    <source>
        <dbReference type="ARBA" id="ARBA00009986"/>
    </source>
</evidence>
<dbReference type="Gene3D" id="2.40.150.20">
    <property type="entry name" value="Ribosomal protein L14"/>
    <property type="match status" value="1"/>
</dbReference>
<name>A0AAD7TQS2_9APHY</name>
<accession>A0AAD7TQS2</accession>
<dbReference type="GO" id="GO:0003735">
    <property type="term" value="F:structural constituent of ribosome"/>
    <property type="evidence" value="ECO:0007669"/>
    <property type="project" value="InterPro"/>
</dbReference>
<dbReference type="Proteomes" id="UP001215151">
    <property type="component" value="Unassembled WGS sequence"/>
</dbReference>
<keyword evidence="3" id="KW-0689">Ribosomal protein</keyword>
<evidence type="ECO:0000256" key="4">
    <source>
        <dbReference type="ARBA" id="ARBA00023002"/>
    </source>
</evidence>
<dbReference type="InterPro" id="IPR036853">
    <property type="entry name" value="Ribosomal_uL14_sf"/>
</dbReference>
<dbReference type="Pfam" id="PF00171">
    <property type="entry name" value="Aldedh"/>
    <property type="match status" value="2"/>
</dbReference>
<organism evidence="9 10">
    <name type="scientific">Trametes cubensis</name>
    <dbReference type="NCBI Taxonomy" id="1111947"/>
    <lineage>
        <taxon>Eukaryota</taxon>
        <taxon>Fungi</taxon>
        <taxon>Dikarya</taxon>
        <taxon>Basidiomycota</taxon>
        <taxon>Agaricomycotina</taxon>
        <taxon>Agaricomycetes</taxon>
        <taxon>Polyporales</taxon>
        <taxon>Polyporaceae</taxon>
        <taxon>Trametes</taxon>
    </lineage>
</organism>
<comment type="similarity">
    <text evidence="2">Belongs to the universal ribosomal protein uL14 family.</text>
</comment>
<keyword evidence="10" id="KW-1185">Reference proteome</keyword>
<comment type="similarity">
    <text evidence="1">Belongs to the aldehyde dehydrogenase family.</text>
</comment>
<evidence type="ECO:0000256" key="2">
    <source>
        <dbReference type="ARBA" id="ARBA00010745"/>
    </source>
</evidence>
<evidence type="ECO:0000256" key="5">
    <source>
        <dbReference type="ARBA" id="ARBA00023274"/>
    </source>
</evidence>
<sequence>MIGLKGTLNVIDNSGALLVECVNVLKQKVNNGWGSVGDEIVCVVKRARPVSGQTSASAAKVRQGDVRRAVIVRTRKPVRRPDGRLIRFDDNAAVLLNNKREMLGTRIGGVVSADLRMKGWGKIVSLAPKCATARFLAIYMHDKSGSSWNMCPVSGQALILQGHKSQHTQIGRLRAVLTTAELRKREEANMSNSFYTPLEEIPRIHQRARDAYRSGKLKSIEYRRQQIAQVGYLLKDNEQRFGDAMRTDLGRPAQETIFFDFAAVYIDVKTAYDNVAKWTKSQRTPFNLNFFVMNPRLRPEPKGVVLAIAPFNAPVFMLLGPLVGAIAGGNAVVLKPSEQSPGVAKLFAELVPKYLDQDLFHVINGGVPETTRVLELPWDHIIYTGAVGAPAAIKSELLNRITRKWPCSTYHLSGRGKASNTDDTGSRFLPLLRYSHANDSSRFKLGGKNPVVIDSKCDVQLAARRILWGRTCNAGQVCLAPEYVLLPETFQDTFVEALTEVYCSFYPHGPKNSDSFCRIVSEAHTARIKDLIDRTRGTVVFGGDADVAERYVAPTLVKDVRPDDPLMEGEIFGPVLLLVPVKDIDEALDIINSKDHPLAIYAFSPDQAFLDKVFDNTESGAAVANEVVISIGVPGLPMGGVGASGHGYFTGKHMFDEFTHLRVSLNNPGWVDKIAFGFRFPPYKSHTTSPRLVAREGEAAPCALAISSSAPVRQEARVGEDWLLACSSADWSGVSRAAEVRAGRA</sequence>
<dbReference type="GO" id="GO:0004029">
    <property type="term" value="F:aldehyde dehydrogenase (NAD+) activity"/>
    <property type="evidence" value="ECO:0007669"/>
    <property type="project" value="TreeGrafter"/>
</dbReference>
<dbReference type="AlphaFoldDB" id="A0AAD7TQS2"/>
<dbReference type="GO" id="GO:0006412">
    <property type="term" value="P:translation"/>
    <property type="evidence" value="ECO:0007669"/>
    <property type="project" value="InterPro"/>
</dbReference>
<dbReference type="GO" id="GO:0006081">
    <property type="term" value="P:aldehyde metabolic process"/>
    <property type="evidence" value="ECO:0007669"/>
    <property type="project" value="InterPro"/>
</dbReference>
<keyword evidence="4" id="KW-0560">Oxidoreductase</keyword>
<dbReference type="Gene3D" id="3.40.605.10">
    <property type="entry name" value="Aldehyde Dehydrogenase, Chain A, domain 1"/>
    <property type="match status" value="2"/>
</dbReference>
<dbReference type="InterPro" id="IPR019972">
    <property type="entry name" value="Ribosomal_uL14_CS"/>
</dbReference>
<proteinExistence type="inferred from homology"/>
<evidence type="ECO:0000256" key="7">
    <source>
        <dbReference type="ARBA" id="ARBA00040118"/>
    </source>
</evidence>
<dbReference type="PANTHER" id="PTHR43570">
    <property type="entry name" value="ALDEHYDE DEHYDROGENASE"/>
    <property type="match status" value="1"/>
</dbReference>
<dbReference type="InterPro" id="IPR016161">
    <property type="entry name" value="Ald_DH/histidinol_DH"/>
</dbReference>
<evidence type="ECO:0000313" key="10">
    <source>
        <dbReference type="Proteomes" id="UP001215151"/>
    </source>
</evidence>
<dbReference type="InterPro" id="IPR015590">
    <property type="entry name" value="Aldehyde_DH_dom"/>
</dbReference>
<gene>
    <name evidence="9" type="ORF">ONZ51_g7115</name>
</gene>
<dbReference type="FunFam" id="2.40.150.20:FF:000005">
    <property type="entry name" value="50S ribosomal protein L14"/>
    <property type="match status" value="1"/>
</dbReference>
<feature type="domain" description="Aldehyde dehydrogenase" evidence="8">
    <location>
        <begin position="443"/>
        <end position="662"/>
    </location>
</feature>
<dbReference type="InterPro" id="IPR012394">
    <property type="entry name" value="Aldehyde_DH_NAD(P)"/>
</dbReference>
<dbReference type="EMBL" id="JAPEVG010000184">
    <property type="protein sequence ID" value="KAJ8474572.1"/>
    <property type="molecule type" value="Genomic_DNA"/>
</dbReference>
<dbReference type="NCBIfam" id="TIGR01067">
    <property type="entry name" value="rplN_bact"/>
    <property type="match status" value="1"/>
</dbReference>
<evidence type="ECO:0000256" key="6">
    <source>
        <dbReference type="ARBA" id="ARBA00037226"/>
    </source>
</evidence>
<dbReference type="Pfam" id="PF00238">
    <property type="entry name" value="Ribosomal_L14"/>
    <property type="match status" value="1"/>
</dbReference>
<dbReference type="InterPro" id="IPR005745">
    <property type="entry name" value="Ribosomal_uL14_bac-type"/>
</dbReference>
<dbReference type="GO" id="GO:0015934">
    <property type="term" value="C:large ribosomal subunit"/>
    <property type="evidence" value="ECO:0007669"/>
    <property type="project" value="InterPro"/>
</dbReference>
<keyword evidence="5" id="KW-0687">Ribonucleoprotein</keyword>
<dbReference type="PANTHER" id="PTHR43570:SF16">
    <property type="entry name" value="ALDEHYDE DEHYDROGENASE TYPE III, ISOFORM Q"/>
    <property type="match status" value="1"/>
</dbReference>
<feature type="domain" description="Aldehyde dehydrogenase" evidence="8">
    <location>
        <begin position="199"/>
        <end position="374"/>
    </location>
</feature>
<dbReference type="FunFam" id="3.40.309.10:FF:000003">
    <property type="entry name" value="Aldehyde dehydrogenase"/>
    <property type="match status" value="1"/>
</dbReference>
<comment type="caution">
    <text evidence="9">The sequence shown here is derived from an EMBL/GenBank/DDBJ whole genome shotgun (WGS) entry which is preliminary data.</text>
</comment>
<evidence type="ECO:0000259" key="8">
    <source>
        <dbReference type="Pfam" id="PF00171"/>
    </source>
</evidence>
<reference evidence="9" key="1">
    <citation type="submission" date="2022-11" db="EMBL/GenBank/DDBJ databases">
        <title>Genome Sequence of Cubamyces cubensis.</title>
        <authorList>
            <person name="Buettner E."/>
        </authorList>
    </citation>
    <scope>NUCLEOTIDE SEQUENCE</scope>
    <source>
        <strain evidence="9">MPL-01</strain>
    </source>
</reference>
<dbReference type="SMART" id="SM01374">
    <property type="entry name" value="Ribosomal_L14"/>
    <property type="match status" value="1"/>
</dbReference>
<dbReference type="GO" id="GO:0005737">
    <property type="term" value="C:cytoplasm"/>
    <property type="evidence" value="ECO:0007669"/>
    <property type="project" value="TreeGrafter"/>
</dbReference>
<dbReference type="CDD" id="cd00337">
    <property type="entry name" value="Ribosomal_uL14"/>
    <property type="match status" value="1"/>
</dbReference>
<dbReference type="SUPFAM" id="SSF53720">
    <property type="entry name" value="ALDH-like"/>
    <property type="match status" value="2"/>
</dbReference>
<dbReference type="InterPro" id="IPR000218">
    <property type="entry name" value="Ribosomal_uL14"/>
</dbReference>
<comment type="function">
    <text evidence="6">Component of the mitochondrial ribosome (mitoribosome), a dedicated translation machinery responsible for the synthesis of mitochondrial genome-encoded proteins, including at least some of the essential transmembrane subunits of the mitochondrial respiratory chain. The mitoribosomes are attached to the mitochondrial inner membrane and translation products are cotranslationally integrated into the membrane.</text>
</comment>
<dbReference type="HAMAP" id="MF_01367">
    <property type="entry name" value="Ribosomal_uL14"/>
    <property type="match status" value="1"/>
</dbReference>
<dbReference type="InterPro" id="IPR016163">
    <property type="entry name" value="Ald_DH_C"/>
</dbReference>
<evidence type="ECO:0000313" key="9">
    <source>
        <dbReference type="EMBL" id="KAJ8474572.1"/>
    </source>
</evidence>
<protein>
    <recommendedName>
        <fullName evidence="7">Large ribosomal subunit protein uL14m</fullName>
    </recommendedName>
</protein>
<dbReference type="InterPro" id="IPR016162">
    <property type="entry name" value="Ald_DH_N"/>
</dbReference>
<dbReference type="PROSITE" id="PS00049">
    <property type="entry name" value="RIBOSOMAL_L14"/>
    <property type="match status" value="1"/>
</dbReference>
<dbReference type="SUPFAM" id="SSF50193">
    <property type="entry name" value="Ribosomal protein L14"/>
    <property type="match status" value="1"/>
</dbReference>